<name>A0A125U0C0_9GAMM</name>
<feature type="compositionally biased region" description="Low complexity" evidence="1">
    <location>
        <begin position="17"/>
        <end position="31"/>
    </location>
</feature>
<reference evidence="2 3" key="1">
    <citation type="journal article" date="2014" name="Genome Announc.">
        <title>Draft Genome Sequence of Lysobacter capsici AZ78, a Bacterium Antagonistic to Plant-Pathogenic Oomycetes.</title>
        <authorList>
            <person name="Puopolo G."/>
            <person name="Sonego P."/>
            <person name="Engelen K."/>
            <person name="Pertot I."/>
        </authorList>
    </citation>
    <scope>NUCLEOTIDE SEQUENCE [LARGE SCALE GENOMIC DNA]</scope>
    <source>
        <strain evidence="2 3">AZ78</strain>
    </source>
</reference>
<evidence type="ECO:0000313" key="3">
    <source>
        <dbReference type="Proteomes" id="UP000023435"/>
    </source>
</evidence>
<protein>
    <submittedName>
        <fullName evidence="2">Uncharacterized protein</fullName>
    </submittedName>
</protein>
<sequence>MARARLDLDLAQTQRTGRSAGQSQRQSQGGACETRSHGRHLADDPHYLKSGGDSSGRRA</sequence>
<gene>
    <name evidence="2" type="ORF">AZ78_0129</name>
</gene>
<feature type="compositionally biased region" description="Basic and acidic residues" evidence="1">
    <location>
        <begin position="34"/>
        <end position="47"/>
    </location>
</feature>
<keyword evidence="3" id="KW-1185">Reference proteome</keyword>
<evidence type="ECO:0000313" key="2">
    <source>
        <dbReference type="EMBL" id="KWS02585.1"/>
    </source>
</evidence>
<organism evidence="2 3">
    <name type="scientific">Lysobacter capsici AZ78</name>
    <dbReference type="NCBI Taxonomy" id="1444315"/>
    <lineage>
        <taxon>Bacteria</taxon>
        <taxon>Pseudomonadati</taxon>
        <taxon>Pseudomonadota</taxon>
        <taxon>Gammaproteobacteria</taxon>
        <taxon>Lysobacterales</taxon>
        <taxon>Lysobacteraceae</taxon>
        <taxon>Lysobacter</taxon>
    </lineage>
</organism>
<proteinExistence type="predicted"/>
<dbReference type="EMBL" id="JAJA02000001">
    <property type="protein sequence ID" value="KWS02585.1"/>
    <property type="molecule type" value="Genomic_DNA"/>
</dbReference>
<feature type="region of interest" description="Disordered" evidence="1">
    <location>
        <begin position="1"/>
        <end position="59"/>
    </location>
</feature>
<evidence type="ECO:0000256" key="1">
    <source>
        <dbReference type="SAM" id="MobiDB-lite"/>
    </source>
</evidence>
<comment type="caution">
    <text evidence="2">The sequence shown here is derived from an EMBL/GenBank/DDBJ whole genome shotgun (WGS) entry which is preliminary data.</text>
</comment>
<dbReference type="Proteomes" id="UP000023435">
    <property type="component" value="Unassembled WGS sequence"/>
</dbReference>
<dbReference type="AlphaFoldDB" id="A0A125U0C0"/>
<accession>A0A125U0C0</accession>